<dbReference type="GO" id="GO:0005524">
    <property type="term" value="F:ATP binding"/>
    <property type="evidence" value="ECO:0007669"/>
    <property type="project" value="UniProtKB-KW"/>
</dbReference>
<name>A0A7C4NP38_STAMA</name>
<dbReference type="SUPFAM" id="SSF52540">
    <property type="entry name" value="P-loop containing nucleoside triphosphate hydrolases"/>
    <property type="match status" value="1"/>
</dbReference>
<protein>
    <submittedName>
        <fullName evidence="2">ATP-binding protein</fullName>
    </submittedName>
</protein>
<proteinExistence type="predicted"/>
<dbReference type="EMBL" id="DTBP01000016">
    <property type="protein sequence ID" value="HGQ73928.1"/>
    <property type="molecule type" value="Genomic_DNA"/>
</dbReference>
<dbReference type="Gene3D" id="3.40.50.300">
    <property type="entry name" value="P-loop containing nucleotide triphosphate hydrolases"/>
    <property type="match status" value="1"/>
</dbReference>
<reference evidence="2" key="1">
    <citation type="journal article" date="2020" name="mSystems">
        <title>Genome- and Community-Level Interaction Insights into Carbon Utilization and Element Cycling Functions of Hydrothermarchaeota in Hydrothermal Sediment.</title>
        <authorList>
            <person name="Zhou Z."/>
            <person name="Liu Y."/>
            <person name="Xu W."/>
            <person name="Pan J."/>
            <person name="Luo Z.H."/>
            <person name="Li M."/>
        </authorList>
    </citation>
    <scope>NUCLEOTIDE SEQUENCE [LARGE SCALE GENOMIC DNA]</scope>
    <source>
        <strain evidence="2">SpSt-648</strain>
    </source>
</reference>
<feature type="domain" description="ORC1/DEAH AAA+ ATPase" evidence="1">
    <location>
        <begin position="54"/>
        <end position="207"/>
    </location>
</feature>
<keyword evidence="2" id="KW-0547">Nucleotide-binding</keyword>
<accession>A0A7C4NP38</accession>
<dbReference type="AlphaFoldDB" id="A0A7C4NP38"/>
<gene>
    <name evidence="2" type="ORF">ENU20_02490</name>
</gene>
<dbReference type="GO" id="GO:0016887">
    <property type="term" value="F:ATP hydrolysis activity"/>
    <property type="evidence" value="ECO:0007669"/>
    <property type="project" value="InterPro"/>
</dbReference>
<sequence length="487" mass="56561">MGVNMEKPITIPPSRAEDLSIEELREMPVDVAPIREAYRGIHNSLASINEGKRNADWIAVIGPYGSGKTFLLRRIAHETVENYNRIIPIYFYLGSEGEILLFRTLGERFLNDLDNYVNRGVSSPRIQGSREKWRERLEVLREVYRDIEASRTKDVNDVELFFKAMRELNYRGYYPLIIFDEFERLVYTGEGLIGSPENIRNFVTLSDHFLELTRGILFSGVGLLSLTDTLPNLVYKAKAVSTRGEISKIAHHVRSVEEYTNYKYEELKIASPNIVFGAKYYLDWNTENLISLCSALNIHVPRELIEAISIIFPTPRSIISIARRSHEKGLKIESKKDVYQIIKPRIDKLMNTLMNERIDDKPLIHPNSKWDERFDALMREGFFIINRKDIHEVGKIFWSDADERTIRIRTRALLNALEECGLYIKLGKGRYVLKKEILAYLLEFDRLPTGEVSSEDEIVRSIKESVIKRREDLKKRRKIRETRTSGA</sequence>
<dbReference type="Pfam" id="PF13401">
    <property type="entry name" value="AAA_22"/>
    <property type="match status" value="1"/>
</dbReference>
<evidence type="ECO:0000259" key="1">
    <source>
        <dbReference type="Pfam" id="PF13401"/>
    </source>
</evidence>
<comment type="caution">
    <text evidence="2">The sequence shown here is derived from an EMBL/GenBank/DDBJ whole genome shotgun (WGS) entry which is preliminary data.</text>
</comment>
<organism evidence="2">
    <name type="scientific">Staphylothermus marinus</name>
    <dbReference type="NCBI Taxonomy" id="2280"/>
    <lineage>
        <taxon>Archaea</taxon>
        <taxon>Thermoproteota</taxon>
        <taxon>Thermoprotei</taxon>
        <taxon>Desulfurococcales</taxon>
        <taxon>Desulfurococcaceae</taxon>
        <taxon>Staphylothermus</taxon>
    </lineage>
</organism>
<dbReference type="InterPro" id="IPR027417">
    <property type="entry name" value="P-loop_NTPase"/>
</dbReference>
<evidence type="ECO:0000313" key="2">
    <source>
        <dbReference type="EMBL" id="HGQ73928.1"/>
    </source>
</evidence>
<keyword evidence="2" id="KW-0067">ATP-binding</keyword>
<dbReference type="InterPro" id="IPR049945">
    <property type="entry name" value="AAA_22"/>
</dbReference>